<protein>
    <recommendedName>
        <fullName evidence="6">Late embryogenesis abundant protein LEA-2 subgroup domain-containing protein</fullName>
    </recommendedName>
</protein>
<reference evidence="5" key="1">
    <citation type="journal article" date="2024" name="IScience">
        <title>Strigolactones Initiate the Formation of Haustorium-like Structures in Castilleja.</title>
        <authorList>
            <person name="Buerger M."/>
            <person name="Peterson D."/>
            <person name="Chory J."/>
        </authorList>
    </citation>
    <scope>NUCLEOTIDE SEQUENCE [LARGE SCALE GENOMIC DNA]</scope>
</reference>
<evidence type="ECO:0000256" key="3">
    <source>
        <dbReference type="SAM" id="Phobius"/>
    </source>
</evidence>
<dbReference type="InterPro" id="IPR044839">
    <property type="entry name" value="NDR1-like"/>
</dbReference>
<dbReference type="PANTHER" id="PTHR31234:SF71">
    <property type="entry name" value="LATE EMBRYOGENESIS ABUNDANT PROTEIN, LEA_2 SUBGROUP"/>
    <property type="match status" value="1"/>
</dbReference>
<organism evidence="4 5">
    <name type="scientific">Castilleja foliolosa</name>
    <dbReference type="NCBI Taxonomy" id="1961234"/>
    <lineage>
        <taxon>Eukaryota</taxon>
        <taxon>Viridiplantae</taxon>
        <taxon>Streptophyta</taxon>
        <taxon>Embryophyta</taxon>
        <taxon>Tracheophyta</taxon>
        <taxon>Spermatophyta</taxon>
        <taxon>Magnoliopsida</taxon>
        <taxon>eudicotyledons</taxon>
        <taxon>Gunneridae</taxon>
        <taxon>Pentapetalae</taxon>
        <taxon>asterids</taxon>
        <taxon>lamiids</taxon>
        <taxon>Lamiales</taxon>
        <taxon>Orobanchaceae</taxon>
        <taxon>Pedicularideae</taxon>
        <taxon>Castillejinae</taxon>
        <taxon>Castilleja</taxon>
    </lineage>
</organism>
<keyword evidence="3" id="KW-1133">Transmembrane helix</keyword>
<name>A0ABD3CSA1_9LAMI</name>
<keyword evidence="3" id="KW-0812">Transmembrane</keyword>
<accession>A0ABD3CSA1</accession>
<gene>
    <name evidence="4" type="ORF">CASFOL_025842</name>
</gene>
<evidence type="ECO:0000313" key="4">
    <source>
        <dbReference type="EMBL" id="KAL3632858.1"/>
    </source>
</evidence>
<keyword evidence="2 3" id="KW-0472">Membrane</keyword>
<comment type="subcellular location">
    <subcellularLocation>
        <location evidence="1">Membrane</location>
    </subcellularLocation>
</comment>
<sequence>MKTCSLFILLLVFSIILIFGVPVLCMILILKPQMPDFSLKTVNVKSYKLDIISQNLFVSSFFSLNLIAENPNKVGLSFDSSRFHVLSQGLVVGFIRIPEFHQPPLSKNISIETRVLVKSVNVSEIMYKNSKKDDSLIKILGDVKAQVRIFRVTLPKFKIGLDCDINVNKSRFSISSEVYSMKWSHNHMISLPFNSQTVSKKCSVAIVL</sequence>
<dbReference type="PANTHER" id="PTHR31234">
    <property type="entry name" value="LATE EMBRYOGENESIS ABUNDANT (LEA) HYDROXYPROLINE-RICH GLYCOPROTEIN FAMILY"/>
    <property type="match status" value="1"/>
</dbReference>
<keyword evidence="5" id="KW-1185">Reference proteome</keyword>
<evidence type="ECO:0008006" key="6">
    <source>
        <dbReference type="Google" id="ProtNLM"/>
    </source>
</evidence>
<proteinExistence type="predicted"/>
<comment type="caution">
    <text evidence="4">The sequence shown here is derived from an EMBL/GenBank/DDBJ whole genome shotgun (WGS) entry which is preliminary data.</text>
</comment>
<evidence type="ECO:0000256" key="2">
    <source>
        <dbReference type="ARBA" id="ARBA00023136"/>
    </source>
</evidence>
<evidence type="ECO:0000313" key="5">
    <source>
        <dbReference type="Proteomes" id="UP001632038"/>
    </source>
</evidence>
<feature type="transmembrane region" description="Helical" evidence="3">
    <location>
        <begin position="6"/>
        <end position="30"/>
    </location>
</feature>
<dbReference type="EMBL" id="JAVIJP010000032">
    <property type="protein sequence ID" value="KAL3632858.1"/>
    <property type="molecule type" value="Genomic_DNA"/>
</dbReference>
<evidence type="ECO:0000256" key="1">
    <source>
        <dbReference type="ARBA" id="ARBA00004370"/>
    </source>
</evidence>
<dbReference type="Proteomes" id="UP001632038">
    <property type="component" value="Unassembled WGS sequence"/>
</dbReference>
<dbReference type="GO" id="GO:0016020">
    <property type="term" value="C:membrane"/>
    <property type="evidence" value="ECO:0007669"/>
    <property type="project" value="UniProtKB-SubCell"/>
</dbReference>
<dbReference type="AlphaFoldDB" id="A0ABD3CSA1"/>